<proteinExistence type="predicted"/>
<evidence type="ECO:0000313" key="3">
    <source>
        <dbReference type="Proteomes" id="UP001597011"/>
    </source>
</evidence>
<sequence>MPALKISFKATLVIACFILVLVSCSRKKDKFLSRNFHAVTAEFNALYNGYNALEDGRKSLIDNYFDNYWDVLPIERMQITEEIMLPGQSKNENFSRAEEKAVKAIQKHSMSIEGKEKNPQMDEAYLLLGKARYFDQRFVPALEAFNYILYKYPASDKINQAKIWREKTNIRLDNDELAIKNLKRLLRQEKLESQDLADATSMLAQAYLNTKSIDSAITQLEIASNATKKEDERGRYRFIQGQLYNELGKKDSANYAFEKVIELNRKIPRIYMISAHIEKIKNFDYSKSNKYELLELLTELEENRENRPFLDKIYHQKGAYYLHCNLDSLAVTYFNKSLRTNSPDKILRAKNYETLGDMNFNKSIYREAGKYYDSTMTNLVLNSKPYRTIKRKRDNLEDVIYYEEIAKVNDSLLYLVNLPDADRIGYFESFIETLKAKAEKDKLKAEAAERKSAGLVTTNTTPGGNPGTNTAPRGGFPGQATTTFYFYNPTTVAYGKNEFAKIWGDRMLEDDWRWSSKTKSIDVSGGVITNILATASEDERFDPQFYISKIPSEPKVIDSISKERNYAYYQLGLIYKEKFKEFELAKHKFQNLLKSNPEERLVLPSKYNLYKIYEILGEEGEAAIAKTDIISNYPESRYATILNNPDEASAKDENSPDSLYEALYRKFENQEYAEVISKCEEYINTFDSEPIVPKLELLKATATGRLHGYDAYSKAINYIAITYANTEEGKQAQELEANVIPKLANKDFIDNVEGISDNYKVVFKFQNPKPDQVSTFKKTLDEVLKNVKYYTLNASVDVYNPTTTFVIVHGLKNAQVAKTFDQIVTKEDKKKIKEPYFTVSSTNYQIIQIHKNLDAYLSINTN</sequence>
<dbReference type="InterPro" id="IPR011990">
    <property type="entry name" value="TPR-like_helical_dom_sf"/>
</dbReference>
<dbReference type="SUPFAM" id="SSF48452">
    <property type="entry name" value="TPR-like"/>
    <property type="match status" value="1"/>
</dbReference>
<gene>
    <name evidence="2" type="ORF">ACFQ0I_02965</name>
</gene>
<keyword evidence="3" id="KW-1185">Reference proteome</keyword>
<dbReference type="PROSITE" id="PS51257">
    <property type="entry name" value="PROKAR_LIPOPROTEIN"/>
    <property type="match status" value="1"/>
</dbReference>
<evidence type="ECO:0000313" key="2">
    <source>
        <dbReference type="EMBL" id="MFD0834712.1"/>
    </source>
</evidence>
<dbReference type="InterPro" id="IPR019734">
    <property type="entry name" value="TPR_rpt"/>
</dbReference>
<dbReference type="Proteomes" id="UP001597011">
    <property type="component" value="Unassembled WGS sequence"/>
</dbReference>
<dbReference type="Pfam" id="PF13174">
    <property type="entry name" value="TPR_6"/>
    <property type="match status" value="1"/>
</dbReference>
<evidence type="ECO:0000256" key="1">
    <source>
        <dbReference type="SAM" id="Coils"/>
    </source>
</evidence>
<keyword evidence="1" id="KW-0175">Coiled coil</keyword>
<comment type="caution">
    <text evidence="2">The sequence shown here is derived from an EMBL/GenBank/DDBJ whole genome shotgun (WGS) entry which is preliminary data.</text>
</comment>
<dbReference type="Gene3D" id="1.25.40.10">
    <property type="entry name" value="Tetratricopeptide repeat domain"/>
    <property type="match status" value="3"/>
</dbReference>
<dbReference type="EMBL" id="JBHTIB010000002">
    <property type="protein sequence ID" value="MFD0834712.1"/>
    <property type="molecule type" value="Genomic_DNA"/>
</dbReference>
<reference evidence="3" key="1">
    <citation type="journal article" date="2019" name="Int. J. Syst. Evol. Microbiol.">
        <title>The Global Catalogue of Microorganisms (GCM) 10K type strain sequencing project: providing services to taxonomists for standard genome sequencing and annotation.</title>
        <authorList>
            <consortium name="The Broad Institute Genomics Platform"/>
            <consortium name="The Broad Institute Genome Sequencing Center for Infectious Disease"/>
            <person name="Wu L."/>
            <person name="Ma J."/>
        </authorList>
    </citation>
    <scope>NUCLEOTIDE SEQUENCE [LARGE SCALE GENOMIC DNA]</scope>
    <source>
        <strain evidence="3">CCUG 60529</strain>
    </source>
</reference>
<name>A0ABW3BRP8_9FLAO</name>
<dbReference type="RefSeq" id="WP_379939194.1">
    <property type="nucleotide sequence ID" value="NZ_JBHTIB010000002.1"/>
</dbReference>
<accession>A0ABW3BRP8</accession>
<dbReference type="SMART" id="SM00028">
    <property type="entry name" value="TPR"/>
    <property type="match status" value="5"/>
</dbReference>
<feature type="coiled-coil region" evidence="1">
    <location>
        <begin position="165"/>
        <end position="199"/>
    </location>
</feature>
<organism evidence="2 3">
    <name type="scientific">Mariniflexile aquimaris</name>
    <dbReference type="NCBI Taxonomy" id="881009"/>
    <lineage>
        <taxon>Bacteria</taxon>
        <taxon>Pseudomonadati</taxon>
        <taxon>Bacteroidota</taxon>
        <taxon>Flavobacteriia</taxon>
        <taxon>Flavobacteriales</taxon>
        <taxon>Flavobacteriaceae</taxon>
        <taxon>Mariniflexile</taxon>
    </lineage>
</organism>
<protein>
    <submittedName>
        <fullName evidence="2">Tetratricopeptide repeat protein</fullName>
    </submittedName>
</protein>